<gene>
    <name evidence="1" type="ORF">NE237_015009</name>
</gene>
<organism evidence="1 2">
    <name type="scientific">Protea cynaroides</name>
    <dbReference type="NCBI Taxonomy" id="273540"/>
    <lineage>
        <taxon>Eukaryota</taxon>
        <taxon>Viridiplantae</taxon>
        <taxon>Streptophyta</taxon>
        <taxon>Embryophyta</taxon>
        <taxon>Tracheophyta</taxon>
        <taxon>Spermatophyta</taxon>
        <taxon>Magnoliopsida</taxon>
        <taxon>Proteales</taxon>
        <taxon>Proteaceae</taxon>
        <taxon>Protea</taxon>
    </lineage>
</organism>
<proteinExistence type="predicted"/>
<dbReference type="Proteomes" id="UP001141806">
    <property type="component" value="Unassembled WGS sequence"/>
</dbReference>
<accession>A0A9Q0QQN7</accession>
<sequence length="115" mass="12903">MYGTDPSRCRPRQLFLLLYASTDNDPPYGELSVGLKTPPPLPERLSKLGFFQILNNHRPNCNDLGDVGSDPCSIGADGLIQPLLEAMGEPLQENRIEIKVWTRRYKWSGRGDTIC</sequence>
<dbReference type="AlphaFoldDB" id="A0A9Q0QQN7"/>
<evidence type="ECO:0000313" key="1">
    <source>
        <dbReference type="EMBL" id="KAJ4968308.1"/>
    </source>
</evidence>
<dbReference type="EMBL" id="JAMYWD010000006">
    <property type="protein sequence ID" value="KAJ4968308.1"/>
    <property type="molecule type" value="Genomic_DNA"/>
</dbReference>
<name>A0A9Q0QQN7_9MAGN</name>
<evidence type="ECO:0000313" key="2">
    <source>
        <dbReference type="Proteomes" id="UP001141806"/>
    </source>
</evidence>
<protein>
    <submittedName>
        <fullName evidence="1">Uncharacterized protein</fullName>
    </submittedName>
</protein>
<reference evidence="1" key="1">
    <citation type="journal article" date="2023" name="Plant J.">
        <title>The genome of the king protea, Protea cynaroides.</title>
        <authorList>
            <person name="Chang J."/>
            <person name="Duong T.A."/>
            <person name="Schoeman C."/>
            <person name="Ma X."/>
            <person name="Roodt D."/>
            <person name="Barker N."/>
            <person name="Li Z."/>
            <person name="Van de Peer Y."/>
            <person name="Mizrachi E."/>
        </authorList>
    </citation>
    <scope>NUCLEOTIDE SEQUENCE</scope>
    <source>
        <tissue evidence="1">Young leaves</tissue>
    </source>
</reference>
<comment type="caution">
    <text evidence="1">The sequence shown here is derived from an EMBL/GenBank/DDBJ whole genome shotgun (WGS) entry which is preliminary data.</text>
</comment>
<keyword evidence="2" id="KW-1185">Reference proteome</keyword>